<feature type="domain" description="HTH lysR-type" evidence="6">
    <location>
        <begin position="6"/>
        <end position="63"/>
    </location>
</feature>
<evidence type="ECO:0000313" key="8">
    <source>
        <dbReference type="Proteomes" id="UP000231987"/>
    </source>
</evidence>
<dbReference type="Pfam" id="PF03466">
    <property type="entry name" value="LysR_substrate"/>
    <property type="match status" value="1"/>
</dbReference>
<keyword evidence="4" id="KW-0010">Activator</keyword>
<proteinExistence type="inferred from homology"/>
<evidence type="ECO:0000256" key="1">
    <source>
        <dbReference type="ARBA" id="ARBA00009437"/>
    </source>
</evidence>
<comment type="caution">
    <text evidence="7">The sequence shown here is derived from an EMBL/GenBank/DDBJ whole genome shotgun (WGS) entry which is preliminary data.</text>
</comment>
<sequence>MELPKLPLNALRAFEASARHCSFTRAGLELRVSQTAISHQVKSLEDLLGVKLFRRLPRGLALTDEGSALAPVMSDVFKRMCATISRFEEGNFQEVVTVGVVGTFAIGWLMQRLPDFHDAHPNLDLRILSNNNRVDLAGDGLDFAIRFGDGSWHGTDAMHLSVAPLSPVCSPRIAARLKEPVDLAGIELLRSYRSDEWAQWFRAAGAQPPILRGMVFDTSLALAEAAARGSGAALLPITMFEHYIESGRLVQPFDITVAAGDYWLTWLKSRQFTRGMIAFKSWLKQQLPNPAGVP</sequence>
<dbReference type="PROSITE" id="PS50931">
    <property type="entry name" value="HTH_LYSR"/>
    <property type="match status" value="1"/>
</dbReference>
<dbReference type="Pfam" id="PF00126">
    <property type="entry name" value="HTH_1"/>
    <property type="match status" value="1"/>
</dbReference>
<dbReference type="FunFam" id="1.10.10.10:FF:000038">
    <property type="entry name" value="Glycine cleavage system transcriptional activator"/>
    <property type="match status" value="1"/>
</dbReference>
<dbReference type="RefSeq" id="WP_100674120.1">
    <property type="nucleotide sequence ID" value="NZ_NJGD01000017.1"/>
</dbReference>
<dbReference type="Gene3D" id="1.10.10.10">
    <property type="entry name" value="Winged helix-like DNA-binding domain superfamily/Winged helix DNA-binding domain"/>
    <property type="match status" value="1"/>
</dbReference>
<evidence type="ECO:0000313" key="7">
    <source>
        <dbReference type="EMBL" id="PJR12001.1"/>
    </source>
</evidence>
<dbReference type="AlphaFoldDB" id="A0A2J0YW37"/>
<dbReference type="Gene3D" id="3.40.190.10">
    <property type="entry name" value="Periplasmic binding protein-like II"/>
    <property type="match status" value="2"/>
</dbReference>
<evidence type="ECO:0000259" key="6">
    <source>
        <dbReference type="PROSITE" id="PS50931"/>
    </source>
</evidence>
<evidence type="ECO:0000256" key="2">
    <source>
        <dbReference type="ARBA" id="ARBA00023015"/>
    </source>
</evidence>
<reference evidence="7 8" key="1">
    <citation type="submission" date="2017-06" db="EMBL/GenBank/DDBJ databases">
        <title>Ensifer strains isolated from leguminous trees and herbs display diverse denitrification phenotypes with some acting as strong N2O sinks.</title>
        <authorList>
            <person name="Woliy K."/>
            <person name="Mania D."/>
            <person name="Bakken L.R."/>
            <person name="Frostegard A."/>
        </authorList>
    </citation>
    <scope>NUCLEOTIDE SEQUENCE [LARGE SCALE GENOMIC DNA]</scope>
    <source>
        <strain evidence="7 8">AC50a</strain>
    </source>
</reference>
<evidence type="ECO:0000256" key="4">
    <source>
        <dbReference type="ARBA" id="ARBA00023159"/>
    </source>
</evidence>
<protein>
    <submittedName>
        <fullName evidence="7">LysR family transcriptional regulator</fullName>
    </submittedName>
</protein>
<accession>A0A2J0YW37</accession>
<dbReference type="InterPro" id="IPR005119">
    <property type="entry name" value="LysR_subst-bd"/>
</dbReference>
<dbReference type="GO" id="GO:0006351">
    <property type="term" value="P:DNA-templated transcription"/>
    <property type="evidence" value="ECO:0007669"/>
    <property type="project" value="TreeGrafter"/>
</dbReference>
<keyword evidence="5" id="KW-0804">Transcription</keyword>
<dbReference type="InterPro" id="IPR036390">
    <property type="entry name" value="WH_DNA-bd_sf"/>
</dbReference>
<evidence type="ECO:0000256" key="5">
    <source>
        <dbReference type="ARBA" id="ARBA00023163"/>
    </source>
</evidence>
<dbReference type="InterPro" id="IPR058163">
    <property type="entry name" value="LysR-type_TF_proteobact-type"/>
</dbReference>
<comment type="similarity">
    <text evidence="1">Belongs to the LysR transcriptional regulatory family.</text>
</comment>
<dbReference type="PANTHER" id="PTHR30537">
    <property type="entry name" value="HTH-TYPE TRANSCRIPTIONAL REGULATOR"/>
    <property type="match status" value="1"/>
</dbReference>
<dbReference type="Proteomes" id="UP000231987">
    <property type="component" value="Unassembled WGS sequence"/>
</dbReference>
<gene>
    <name evidence="7" type="ORF">CEJ86_26620</name>
</gene>
<keyword evidence="3" id="KW-0238">DNA-binding</keyword>
<dbReference type="SUPFAM" id="SSF46785">
    <property type="entry name" value="Winged helix' DNA-binding domain"/>
    <property type="match status" value="1"/>
</dbReference>
<dbReference type="PANTHER" id="PTHR30537:SF70">
    <property type="entry name" value="HTH-TYPE TRANSCRIPTIONAL ACTIVATOR AMPR"/>
    <property type="match status" value="1"/>
</dbReference>
<dbReference type="GO" id="GO:0003700">
    <property type="term" value="F:DNA-binding transcription factor activity"/>
    <property type="evidence" value="ECO:0007669"/>
    <property type="project" value="InterPro"/>
</dbReference>
<name>A0A2J0YW37_RHIML</name>
<dbReference type="GO" id="GO:0043565">
    <property type="term" value="F:sequence-specific DNA binding"/>
    <property type="evidence" value="ECO:0007669"/>
    <property type="project" value="TreeGrafter"/>
</dbReference>
<dbReference type="InterPro" id="IPR000847">
    <property type="entry name" value="LysR_HTH_N"/>
</dbReference>
<keyword evidence="2" id="KW-0805">Transcription regulation</keyword>
<dbReference type="EMBL" id="NJGD01000017">
    <property type="protein sequence ID" value="PJR12001.1"/>
    <property type="molecule type" value="Genomic_DNA"/>
</dbReference>
<dbReference type="SUPFAM" id="SSF53850">
    <property type="entry name" value="Periplasmic binding protein-like II"/>
    <property type="match status" value="1"/>
</dbReference>
<dbReference type="InterPro" id="IPR036388">
    <property type="entry name" value="WH-like_DNA-bd_sf"/>
</dbReference>
<evidence type="ECO:0000256" key="3">
    <source>
        <dbReference type="ARBA" id="ARBA00023125"/>
    </source>
</evidence>
<dbReference type="PRINTS" id="PR00039">
    <property type="entry name" value="HTHLYSR"/>
</dbReference>
<organism evidence="7 8">
    <name type="scientific">Rhizobium meliloti</name>
    <name type="common">Ensifer meliloti</name>
    <name type="synonym">Sinorhizobium meliloti</name>
    <dbReference type="NCBI Taxonomy" id="382"/>
    <lineage>
        <taxon>Bacteria</taxon>
        <taxon>Pseudomonadati</taxon>
        <taxon>Pseudomonadota</taxon>
        <taxon>Alphaproteobacteria</taxon>
        <taxon>Hyphomicrobiales</taxon>
        <taxon>Rhizobiaceae</taxon>
        <taxon>Sinorhizobium/Ensifer group</taxon>
        <taxon>Sinorhizobium</taxon>
    </lineage>
</organism>